<evidence type="ECO:0000313" key="3">
    <source>
        <dbReference type="Proteomes" id="UP000034664"/>
    </source>
</evidence>
<sequence length="77" mass="8530">MQSKELHMAAFILVIVGAVNWGLWGLFNLDLVDVLLGGWPLLARLVYVLVGLSGVYLFATHKDTCMYCSESAKKSKK</sequence>
<evidence type="ECO:0008006" key="4">
    <source>
        <dbReference type="Google" id="ProtNLM"/>
    </source>
</evidence>
<feature type="transmembrane region" description="Helical" evidence="1">
    <location>
        <begin position="39"/>
        <end position="59"/>
    </location>
</feature>
<dbReference type="Pfam" id="PF04070">
    <property type="entry name" value="DUF378"/>
    <property type="match status" value="1"/>
</dbReference>
<keyword evidence="1" id="KW-0812">Transmembrane</keyword>
<dbReference type="EMBL" id="LBZM01000002">
    <property type="protein sequence ID" value="KKR72811.1"/>
    <property type="molecule type" value="Genomic_DNA"/>
</dbReference>
<dbReference type="InterPro" id="IPR007211">
    <property type="entry name" value="DUF378"/>
</dbReference>
<gene>
    <name evidence="2" type="ORF">UU14_C0002G0064</name>
</gene>
<feature type="transmembrane region" description="Helical" evidence="1">
    <location>
        <begin position="7"/>
        <end position="27"/>
    </location>
</feature>
<organism evidence="2 3">
    <name type="scientific">Candidatus Roizmanbacteria bacterium GW2011_GWB1_40_7</name>
    <dbReference type="NCBI Taxonomy" id="1618482"/>
    <lineage>
        <taxon>Bacteria</taxon>
        <taxon>Candidatus Roizmaniibacteriota</taxon>
    </lineage>
</organism>
<keyword evidence="1" id="KW-1133">Transmembrane helix</keyword>
<evidence type="ECO:0000313" key="2">
    <source>
        <dbReference type="EMBL" id="KKR72811.1"/>
    </source>
</evidence>
<proteinExistence type="predicted"/>
<comment type="caution">
    <text evidence="2">The sequence shown here is derived from an EMBL/GenBank/DDBJ whole genome shotgun (WGS) entry which is preliminary data.</text>
</comment>
<dbReference type="Proteomes" id="UP000034664">
    <property type="component" value="Unassembled WGS sequence"/>
</dbReference>
<accession>A0A0G0TDC2</accession>
<protein>
    <recommendedName>
        <fullName evidence="4">DUF378 domain-containing protein</fullName>
    </recommendedName>
</protein>
<name>A0A0G0TDC2_9BACT</name>
<reference evidence="2 3" key="1">
    <citation type="journal article" date="2015" name="Nature">
        <title>rRNA introns, odd ribosomes, and small enigmatic genomes across a large radiation of phyla.</title>
        <authorList>
            <person name="Brown C.T."/>
            <person name="Hug L.A."/>
            <person name="Thomas B.C."/>
            <person name="Sharon I."/>
            <person name="Castelle C.J."/>
            <person name="Singh A."/>
            <person name="Wilkins M.J."/>
            <person name="Williams K.H."/>
            <person name="Banfield J.F."/>
        </authorList>
    </citation>
    <scope>NUCLEOTIDE SEQUENCE [LARGE SCALE GENOMIC DNA]</scope>
</reference>
<dbReference type="PANTHER" id="PTHR37304:SF1">
    <property type="entry name" value="MEMBRANE PROTEIN"/>
    <property type="match status" value="1"/>
</dbReference>
<dbReference type="AlphaFoldDB" id="A0A0G0TDC2"/>
<dbReference type="PANTHER" id="PTHR37304">
    <property type="entry name" value="MEMBRANE PROTEIN-RELATED"/>
    <property type="match status" value="1"/>
</dbReference>
<keyword evidence="1" id="KW-0472">Membrane</keyword>
<evidence type="ECO:0000256" key="1">
    <source>
        <dbReference type="SAM" id="Phobius"/>
    </source>
</evidence>